<evidence type="ECO:0000313" key="1">
    <source>
        <dbReference type="EMBL" id="QHU11784.1"/>
    </source>
</evidence>
<accession>A0A6C0K6Q6</accession>
<proteinExistence type="predicted"/>
<reference evidence="1" key="1">
    <citation type="journal article" date="2020" name="Nature">
        <title>Giant virus diversity and host interactions through global metagenomics.</title>
        <authorList>
            <person name="Schulz F."/>
            <person name="Roux S."/>
            <person name="Paez-Espino D."/>
            <person name="Jungbluth S."/>
            <person name="Walsh D.A."/>
            <person name="Denef V.J."/>
            <person name="McMahon K.D."/>
            <person name="Konstantinidis K.T."/>
            <person name="Eloe-Fadrosh E.A."/>
            <person name="Kyrpides N.C."/>
            <person name="Woyke T."/>
        </authorList>
    </citation>
    <scope>NUCLEOTIDE SEQUENCE</scope>
    <source>
        <strain evidence="1">GVMAG-S-1101169-75</strain>
    </source>
</reference>
<sequence length="32" mass="4080">MTPKKQKIESVWIFIFFQKQKNRKILRDFFFS</sequence>
<protein>
    <submittedName>
        <fullName evidence="1">Uncharacterized protein</fullName>
    </submittedName>
</protein>
<dbReference type="EMBL" id="MN740789">
    <property type="protein sequence ID" value="QHU11784.1"/>
    <property type="molecule type" value="Genomic_DNA"/>
</dbReference>
<name>A0A6C0K6Q6_9ZZZZ</name>
<organism evidence="1">
    <name type="scientific">viral metagenome</name>
    <dbReference type="NCBI Taxonomy" id="1070528"/>
    <lineage>
        <taxon>unclassified sequences</taxon>
        <taxon>metagenomes</taxon>
        <taxon>organismal metagenomes</taxon>
    </lineage>
</organism>
<dbReference type="AlphaFoldDB" id="A0A6C0K6Q6"/>